<keyword evidence="2" id="KW-0805">Transcription regulation</keyword>
<feature type="domain" description="RNA polymerase sigma factor 70 region 4 type 2" evidence="6">
    <location>
        <begin position="116"/>
        <end position="168"/>
    </location>
</feature>
<protein>
    <submittedName>
        <fullName evidence="7">RNA polymerase sigma (SigV) subunit</fullName>
    </submittedName>
</protein>
<keyword evidence="3" id="KW-0731">Sigma factor</keyword>
<dbReference type="InterPro" id="IPR013324">
    <property type="entry name" value="RNA_pol_sigma_r3/r4-like"/>
</dbReference>
<evidence type="ECO:0000256" key="1">
    <source>
        <dbReference type="ARBA" id="ARBA00010641"/>
    </source>
</evidence>
<comment type="caution">
    <text evidence="7">The sequence shown here is derived from an EMBL/GenBank/DDBJ whole genome shotgun (WGS) entry which is preliminary data.</text>
</comment>
<organism evidence="7 8">
    <name type="scientific">Faecalicatena orotica</name>
    <dbReference type="NCBI Taxonomy" id="1544"/>
    <lineage>
        <taxon>Bacteria</taxon>
        <taxon>Bacillati</taxon>
        <taxon>Bacillota</taxon>
        <taxon>Clostridia</taxon>
        <taxon>Lachnospirales</taxon>
        <taxon>Lachnospiraceae</taxon>
        <taxon>Faecalicatena</taxon>
    </lineage>
</organism>
<keyword evidence="8" id="KW-1185">Reference proteome</keyword>
<proteinExistence type="inferred from homology"/>
<dbReference type="InterPro" id="IPR036388">
    <property type="entry name" value="WH-like_DNA-bd_sf"/>
</dbReference>
<reference evidence="7 8" key="1">
    <citation type="submission" date="2018-05" db="EMBL/GenBank/DDBJ databases">
        <title>The Hungate 1000. A catalogue of reference genomes from the rumen microbiome.</title>
        <authorList>
            <person name="Kelly W."/>
        </authorList>
    </citation>
    <scope>NUCLEOTIDE SEQUENCE [LARGE SCALE GENOMIC DNA]</scope>
    <source>
        <strain evidence="7 8">NLAE-zl-C242</strain>
    </source>
</reference>
<dbReference type="PANTHER" id="PTHR43133:SF51">
    <property type="entry name" value="RNA POLYMERASE SIGMA FACTOR"/>
    <property type="match status" value="1"/>
</dbReference>
<dbReference type="CDD" id="cd06171">
    <property type="entry name" value="Sigma70_r4"/>
    <property type="match status" value="1"/>
</dbReference>
<evidence type="ECO:0000256" key="3">
    <source>
        <dbReference type="ARBA" id="ARBA00023082"/>
    </source>
</evidence>
<evidence type="ECO:0000259" key="5">
    <source>
        <dbReference type="Pfam" id="PF04542"/>
    </source>
</evidence>
<dbReference type="Gene3D" id="1.10.10.10">
    <property type="entry name" value="Winged helix-like DNA-binding domain superfamily/Winged helix DNA-binding domain"/>
    <property type="match status" value="1"/>
</dbReference>
<accession>A0A2Y9BHN8</accession>
<dbReference type="NCBIfam" id="TIGR02937">
    <property type="entry name" value="sigma70-ECF"/>
    <property type="match status" value="1"/>
</dbReference>
<sequence>MEEVKRSTDIRLVRKAIRGSVDAYGELITIHKGYLYRMAYLHSGSEDAALEIVQETVLKGFHSIKTLQNPAVFRSWMTTILIHVSSDYYRRNIPFSELPEEEQEQENSGISAEERLDLYAAIRRLPEHYRMVIVLKYFDGLKQDEIAGIMNIPRGSVSSYLTRAKKELRKSLEEGYLNG</sequence>
<dbReference type="SUPFAM" id="SSF88946">
    <property type="entry name" value="Sigma2 domain of RNA polymerase sigma factors"/>
    <property type="match status" value="1"/>
</dbReference>
<evidence type="ECO:0000256" key="2">
    <source>
        <dbReference type="ARBA" id="ARBA00023015"/>
    </source>
</evidence>
<dbReference type="RefSeq" id="WP_242995998.1">
    <property type="nucleotide sequence ID" value="NZ_BAAACK010000019.1"/>
</dbReference>
<dbReference type="InterPro" id="IPR014284">
    <property type="entry name" value="RNA_pol_sigma-70_dom"/>
</dbReference>
<dbReference type="Pfam" id="PF04542">
    <property type="entry name" value="Sigma70_r2"/>
    <property type="match status" value="1"/>
</dbReference>
<evidence type="ECO:0000313" key="7">
    <source>
        <dbReference type="EMBL" id="PWJ30201.1"/>
    </source>
</evidence>
<keyword evidence="4" id="KW-0804">Transcription</keyword>
<feature type="domain" description="RNA polymerase sigma-70 region 2" evidence="5">
    <location>
        <begin position="27"/>
        <end position="92"/>
    </location>
</feature>
<dbReference type="GO" id="GO:0016987">
    <property type="term" value="F:sigma factor activity"/>
    <property type="evidence" value="ECO:0007669"/>
    <property type="project" value="UniProtKB-KW"/>
</dbReference>
<dbReference type="GO" id="GO:0006352">
    <property type="term" value="P:DNA-templated transcription initiation"/>
    <property type="evidence" value="ECO:0007669"/>
    <property type="project" value="InterPro"/>
</dbReference>
<dbReference type="SUPFAM" id="SSF88659">
    <property type="entry name" value="Sigma3 and sigma4 domains of RNA polymerase sigma factors"/>
    <property type="match status" value="1"/>
</dbReference>
<comment type="similarity">
    <text evidence="1">Belongs to the sigma-70 factor family. ECF subfamily.</text>
</comment>
<dbReference type="Proteomes" id="UP000245845">
    <property type="component" value="Unassembled WGS sequence"/>
</dbReference>
<dbReference type="InterPro" id="IPR013249">
    <property type="entry name" value="RNA_pol_sigma70_r4_t2"/>
</dbReference>
<dbReference type="Pfam" id="PF08281">
    <property type="entry name" value="Sigma70_r4_2"/>
    <property type="match status" value="1"/>
</dbReference>
<dbReference type="AlphaFoldDB" id="A0A2Y9BHN8"/>
<dbReference type="PANTHER" id="PTHR43133">
    <property type="entry name" value="RNA POLYMERASE ECF-TYPE SIGMA FACTO"/>
    <property type="match status" value="1"/>
</dbReference>
<dbReference type="InterPro" id="IPR039425">
    <property type="entry name" value="RNA_pol_sigma-70-like"/>
</dbReference>
<evidence type="ECO:0000313" key="8">
    <source>
        <dbReference type="Proteomes" id="UP000245845"/>
    </source>
</evidence>
<name>A0A2Y9BHN8_9FIRM</name>
<dbReference type="EMBL" id="QGDL01000004">
    <property type="protein sequence ID" value="PWJ30201.1"/>
    <property type="molecule type" value="Genomic_DNA"/>
</dbReference>
<dbReference type="InterPro" id="IPR013325">
    <property type="entry name" value="RNA_pol_sigma_r2"/>
</dbReference>
<evidence type="ECO:0000259" key="6">
    <source>
        <dbReference type="Pfam" id="PF08281"/>
    </source>
</evidence>
<dbReference type="InterPro" id="IPR007627">
    <property type="entry name" value="RNA_pol_sigma70_r2"/>
</dbReference>
<dbReference type="Gene3D" id="1.10.1740.10">
    <property type="match status" value="1"/>
</dbReference>
<evidence type="ECO:0000256" key="4">
    <source>
        <dbReference type="ARBA" id="ARBA00023163"/>
    </source>
</evidence>
<gene>
    <name evidence="7" type="ORF">A8806_10466</name>
</gene>
<dbReference type="GO" id="GO:0003677">
    <property type="term" value="F:DNA binding"/>
    <property type="evidence" value="ECO:0007669"/>
    <property type="project" value="InterPro"/>
</dbReference>